<name>A0A239IDQ7_9BACT</name>
<dbReference type="Proteomes" id="UP000198356">
    <property type="component" value="Unassembled WGS sequence"/>
</dbReference>
<keyword evidence="1" id="KW-0732">Signal</keyword>
<feature type="domain" description="Alginate lyase" evidence="3">
    <location>
        <begin position="175"/>
        <end position="308"/>
    </location>
</feature>
<dbReference type="SUPFAM" id="SSF48230">
    <property type="entry name" value="Chondroitin AC/alginate lyase"/>
    <property type="match status" value="1"/>
</dbReference>
<proteinExistence type="predicted"/>
<organism evidence="4 5">
    <name type="scientific">Granulicella rosea</name>
    <dbReference type="NCBI Taxonomy" id="474952"/>
    <lineage>
        <taxon>Bacteria</taxon>
        <taxon>Pseudomonadati</taxon>
        <taxon>Acidobacteriota</taxon>
        <taxon>Terriglobia</taxon>
        <taxon>Terriglobales</taxon>
        <taxon>Acidobacteriaceae</taxon>
        <taxon>Granulicella</taxon>
    </lineage>
</organism>
<dbReference type="EMBL" id="FZOU01000003">
    <property type="protein sequence ID" value="SNS91701.1"/>
    <property type="molecule type" value="Genomic_DNA"/>
</dbReference>
<gene>
    <name evidence="4" type="ORF">SAMN05421770_10364</name>
</gene>
<dbReference type="InterPro" id="IPR008397">
    <property type="entry name" value="Alginate_lyase_dom"/>
</dbReference>
<dbReference type="RefSeq" id="WP_089408196.1">
    <property type="nucleotide sequence ID" value="NZ_FZOU01000003.1"/>
</dbReference>
<evidence type="ECO:0000259" key="3">
    <source>
        <dbReference type="Pfam" id="PF05426"/>
    </source>
</evidence>
<dbReference type="GO" id="GO:0042597">
    <property type="term" value="C:periplasmic space"/>
    <property type="evidence" value="ECO:0007669"/>
    <property type="project" value="InterPro"/>
</dbReference>
<dbReference type="InterPro" id="IPR008929">
    <property type="entry name" value="Chondroitin_lyas"/>
</dbReference>
<dbReference type="AlphaFoldDB" id="A0A239IDQ7"/>
<sequence>MRQPCRILLLAAAVCLAGCERTELAPPPGAAYAPQPVPQGDLHSLWEGTQVALTDRPYACGPARFISPDISVATTNSQRVPLSPATRQAVYAESDAALRDLTARSVAAANHFRSTGSRAAAGCVFALLATAARTHGMAGYMSSDAAFQEQNRALRSISIAYLKVRDTGIGRAYDEGLIDAWLDDIARQERDHILAESCGKTFCGQRGHLGLAVASAAAAAAVASNDRELYDWAIVQYKTAVKSIDERGMLPDDTRGPNALRFNLIAAAALVQIAEFGEANNEGMYAFDNGGIHLLIHAVSRGLIDPAPFASATGMQQTMSRRIEPWQVSWAAVYDRRFPDPVLNGLLAQVGARNADMWSGEPWGMTE</sequence>
<evidence type="ECO:0000256" key="2">
    <source>
        <dbReference type="ARBA" id="ARBA00023239"/>
    </source>
</evidence>
<evidence type="ECO:0000313" key="5">
    <source>
        <dbReference type="Proteomes" id="UP000198356"/>
    </source>
</evidence>
<protein>
    <submittedName>
        <fullName evidence="4">Poly(Beta-D-mannuronate) lyase</fullName>
    </submittedName>
</protein>
<reference evidence="4 5" key="1">
    <citation type="submission" date="2017-06" db="EMBL/GenBank/DDBJ databases">
        <authorList>
            <person name="Kim H.J."/>
            <person name="Triplett B.A."/>
        </authorList>
    </citation>
    <scope>NUCLEOTIDE SEQUENCE [LARGE SCALE GENOMIC DNA]</scope>
    <source>
        <strain evidence="4 5">DSM 18704</strain>
    </source>
</reference>
<dbReference type="GO" id="GO:0016829">
    <property type="term" value="F:lyase activity"/>
    <property type="evidence" value="ECO:0007669"/>
    <property type="project" value="UniProtKB-KW"/>
</dbReference>
<dbReference type="OrthoDB" id="7210452at2"/>
<evidence type="ECO:0000313" key="4">
    <source>
        <dbReference type="EMBL" id="SNS91701.1"/>
    </source>
</evidence>
<dbReference type="Gene3D" id="1.50.10.100">
    <property type="entry name" value="Chondroitin AC/alginate lyase"/>
    <property type="match status" value="1"/>
</dbReference>
<keyword evidence="2 4" id="KW-0456">Lyase</keyword>
<keyword evidence="5" id="KW-1185">Reference proteome</keyword>
<accession>A0A239IDQ7</accession>
<evidence type="ECO:0000256" key="1">
    <source>
        <dbReference type="ARBA" id="ARBA00022729"/>
    </source>
</evidence>
<dbReference type="Pfam" id="PF05426">
    <property type="entry name" value="Alginate_lyase"/>
    <property type="match status" value="1"/>
</dbReference>